<dbReference type="Gene3D" id="3.90.180.10">
    <property type="entry name" value="Medium-chain alcohol dehydrogenases, catalytic domain"/>
    <property type="match status" value="1"/>
</dbReference>
<accession>A0AA37WHL8</accession>
<dbReference type="Pfam" id="PF13602">
    <property type="entry name" value="ADH_zinc_N_2"/>
    <property type="match status" value="1"/>
</dbReference>
<dbReference type="AlphaFoldDB" id="A0AA37WHL8"/>
<dbReference type="PANTHER" id="PTHR11695:SF648">
    <property type="entry name" value="ZINC-BINDING OXIDOREDUCTASE"/>
    <property type="match status" value="1"/>
</dbReference>
<sequence>MKAIVCRKYGSPEVLELKEVPKPTPKDNEVLIKIYATSVTASDVLMRGLNAPFIYRFLIQLMMGFGKPKNPIMGMVLSGVVERVGKNVNSFKKGDAVFASGSMSAFKLRFGAYAEYMCLPEDWNLSLKPANLNFEEAAAIPYGAGLAWFYFKNMKIQPNHKVLIYGASGSVGLLATQLAKNSGAIVTAVCSAKNFNLVKSLGADKVIDYTLSNAVAQLEEYNFVFDAVGKTKTSVLKIRSKKALSPNGKYVSVDDSAPSTSKADFIKIKDLVEQGKLKPTIDSVYPLEQMVEAHKYVEQGHKKGSVVISIAKN</sequence>
<dbReference type="Gene3D" id="3.40.50.720">
    <property type="entry name" value="NAD(P)-binding Rossmann-like Domain"/>
    <property type="match status" value="1"/>
</dbReference>
<evidence type="ECO:0000259" key="1">
    <source>
        <dbReference type="SMART" id="SM00829"/>
    </source>
</evidence>
<dbReference type="InterPro" id="IPR050700">
    <property type="entry name" value="YIM1/Zinc_Alcohol_DH_Fams"/>
</dbReference>
<dbReference type="RefSeq" id="WP_235294919.1">
    <property type="nucleotide sequence ID" value="NZ_BSOH01000030.1"/>
</dbReference>
<dbReference type="InterPro" id="IPR011032">
    <property type="entry name" value="GroES-like_sf"/>
</dbReference>
<dbReference type="InterPro" id="IPR013154">
    <property type="entry name" value="ADH-like_N"/>
</dbReference>
<proteinExistence type="predicted"/>
<dbReference type="SUPFAM" id="SSF51735">
    <property type="entry name" value="NAD(P)-binding Rossmann-fold domains"/>
    <property type="match status" value="1"/>
</dbReference>
<dbReference type="Pfam" id="PF08240">
    <property type="entry name" value="ADH_N"/>
    <property type="match status" value="1"/>
</dbReference>
<name>A0AA37WHL8_9BACT</name>
<evidence type="ECO:0000313" key="2">
    <source>
        <dbReference type="EMBL" id="GLR19589.1"/>
    </source>
</evidence>
<dbReference type="Pfam" id="PF00107">
    <property type="entry name" value="ADH_zinc_N"/>
    <property type="match status" value="1"/>
</dbReference>
<reference evidence="2" key="2">
    <citation type="submission" date="2023-01" db="EMBL/GenBank/DDBJ databases">
        <title>Draft genome sequence of Portibacter lacus strain NBRC 108769.</title>
        <authorList>
            <person name="Sun Q."/>
            <person name="Mori K."/>
        </authorList>
    </citation>
    <scope>NUCLEOTIDE SEQUENCE</scope>
    <source>
        <strain evidence="2">NBRC 108769</strain>
    </source>
</reference>
<feature type="domain" description="Enoyl reductase (ER)" evidence="1">
    <location>
        <begin position="10"/>
        <end position="308"/>
    </location>
</feature>
<gene>
    <name evidence="2" type="ORF">GCM10007940_42050</name>
</gene>
<protein>
    <submittedName>
        <fullName evidence="2">Alcohol dehydrogenase</fullName>
    </submittedName>
</protein>
<reference evidence="2" key="1">
    <citation type="journal article" date="2014" name="Int. J. Syst. Evol. Microbiol.">
        <title>Complete genome sequence of Corynebacterium casei LMG S-19264T (=DSM 44701T), isolated from a smear-ripened cheese.</title>
        <authorList>
            <consortium name="US DOE Joint Genome Institute (JGI-PGF)"/>
            <person name="Walter F."/>
            <person name="Albersmeier A."/>
            <person name="Kalinowski J."/>
            <person name="Ruckert C."/>
        </authorList>
    </citation>
    <scope>NUCLEOTIDE SEQUENCE</scope>
    <source>
        <strain evidence="2">NBRC 108769</strain>
    </source>
</reference>
<comment type="caution">
    <text evidence="2">The sequence shown here is derived from an EMBL/GenBank/DDBJ whole genome shotgun (WGS) entry which is preliminary data.</text>
</comment>
<dbReference type="InterPro" id="IPR013149">
    <property type="entry name" value="ADH-like_C"/>
</dbReference>
<dbReference type="InterPro" id="IPR036291">
    <property type="entry name" value="NAD(P)-bd_dom_sf"/>
</dbReference>
<dbReference type="Proteomes" id="UP001156666">
    <property type="component" value="Unassembled WGS sequence"/>
</dbReference>
<dbReference type="GO" id="GO:0016491">
    <property type="term" value="F:oxidoreductase activity"/>
    <property type="evidence" value="ECO:0007669"/>
    <property type="project" value="InterPro"/>
</dbReference>
<keyword evidence="3" id="KW-1185">Reference proteome</keyword>
<evidence type="ECO:0000313" key="3">
    <source>
        <dbReference type="Proteomes" id="UP001156666"/>
    </source>
</evidence>
<organism evidence="2 3">
    <name type="scientific">Portibacter lacus</name>
    <dbReference type="NCBI Taxonomy" id="1099794"/>
    <lineage>
        <taxon>Bacteria</taxon>
        <taxon>Pseudomonadati</taxon>
        <taxon>Bacteroidota</taxon>
        <taxon>Saprospiria</taxon>
        <taxon>Saprospirales</taxon>
        <taxon>Haliscomenobacteraceae</taxon>
        <taxon>Portibacter</taxon>
    </lineage>
</organism>
<dbReference type="SMART" id="SM00829">
    <property type="entry name" value="PKS_ER"/>
    <property type="match status" value="1"/>
</dbReference>
<dbReference type="SUPFAM" id="SSF50129">
    <property type="entry name" value="GroES-like"/>
    <property type="match status" value="1"/>
</dbReference>
<dbReference type="PANTHER" id="PTHR11695">
    <property type="entry name" value="ALCOHOL DEHYDROGENASE RELATED"/>
    <property type="match status" value="1"/>
</dbReference>
<dbReference type="InterPro" id="IPR020843">
    <property type="entry name" value="ER"/>
</dbReference>
<dbReference type="EMBL" id="BSOH01000030">
    <property type="protein sequence ID" value="GLR19589.1"/>
    <property type="molecule type" value="Genomic_DNA"/>
</dbReference>
<dbReference type="CDD" id="cd08267">
    <property type="entry name" value="MDR1"/>
    <property type="match status" value="1"/>
</dbReference>